<reference evidence="1 2" key="4">
    <citation type="journal article" date="2011" name="BMC Genomics">
        <title>RNA-Seq improves annotation of protein-coding genes in the cucumber genome.</title>
        <authorList>
            <person name="Li Z."/>
            <person name="Zhang Z."/>
            <person name="Yan P."/>
            <person name="Huang S."/>
            <person name="Fei Z."/>
            <person name="Lin K."/>
        </authorList>
    </citation>
    <scope>NUCLEOTIDE SEQUENCE [LARGE SCALE GENOMIC DNA]</scope>
    <source>
        <strain evidence="2">cv. 9930</strain>
    </source>
</reference>
<evidence type="ECO:0000313" key="1">
    <source>
        <dbReference type="EMBL" id="KGN46261.1"/>
    </source>
</evidence>
<name>A0A0A0KEQ7_CUCSA</name>
<keyword evidence="2" id="KW-1185">Reference proteome</keyword>
<gene>
    <name evidence="1" type="ORF">Csa_6G078560</name>
</gene>
<reference evidence="1 2" key="3">
    <citation type="journal article" date="2010" name="BMC Genomics">
        <title>Transcriptome sequencing and comparative analysis of cucumber flowers with different sex types.</title>
        <authorList>
            <person name="Guo S."/>
            <person name="Zheng Y."/>
            <person name="Joung J.G."/>
            <person name="Liu S."/>
            <person name="Zhang Z."/>
            <person name="Crasta O.R."/>
            <person name="Sobral B.W."/>
            <person name="Xu Y."/>
            <person name="Huang S."/>
            <person name="Fei Z."/>
        </authorList>
    </citation>
    <scope>NUCLEOTIDE SEQUENCE [LARGE SCALE GENOMIC DNA]</scope>
    <source>
        <strain evidence="2">cv. 9930</strain>
    </source>
</reference>
<organism evidence="1 2">
    <name type="scientific">Cucumis sativus</name>
    <name type="common">Cucumber</name>
    <dbReference type="NCBI Taxonomy" id="3659"/>
    <lineage>
        <taxon>Eukaryota</taxon>
        <taxon>Viridiplantae</taxon>
        <taxon>Streptophyta</taxon>
        <taxon>Embryophyta</taxon>
        <taxon>Tracheophyta</taxon>
        <taxon>Spermatophyta</taxon>
        <taxon>Magnoliopsida</taxon>
        <taxon>eudicotyledons</taxon>
        <taxon>Gunneridae</taxon>
        <taxon>Pentapetalae</taxon>
        <taxon>rosids</taxon>
        <taxon>fabids</taxon>
        <taxon>Cucurbitales</taxon>
        <taxon>Cucurbitaceae</taxon>
        <taxon>Benincaseae</taxon>
        <taxon>Cucumis</taxon>
    </lineage>
</organism>
<reference evidence="1 2" key="2">
    <citation type="journal article" date="2009" name="PLoS ONE">
        <title>An integrated genetic and cytogenetic map of the cucumber genome.</title>
        <authorList>
            <person name="Ren Y."/>
            <person name="Zhang Z."/>
            <person name="Liu J."/>
            <person name="Staub J.E."/>
            <person name="Han Y."/>
            <person name="Cheng Z."/>
            <person name="Li X."/>
            <person name="Lu J."/>
            <person name="Miao H."/>
            <person name="Kang H."/>
            <person name="Xie B."/>
            <person name="Gu X."/>
            <person name="Wang X."/>
            <person name="Du Y."/>
            <person name="Jin W."/>
            <person name="Huang S."/>
        </authorList>
    </citation>
    <scope>NUCLEOTIDE SEQUENCE [LARGE SCALE GENOMIC DNA]</scope>
    <source>
        <strain evidence="2">cv. 9930</strain>
    </source>
</reference>
<reference evidence="1 2" key="1">
    <citation type="journal article" date="2009" name="Nat. Genet.">
        <title>The genome of the cucumber, Cucumis sativus L.</title>
        <authorList>
            <person name="Huang S."/>
            <person name="Li R."/>
            <person name="Zhang Z."/>
            <person name="Li L."/>
            <person name="Gu X."/>
            <person name="Fan W."/>
            <person name="Lucas W.J."/>
            <person name="Wang X."/>
            <person name="Xie B."/>
            <person name="Ni P."/>
            <person name="Ren Y."/>
            <person name="Zhu H."/>
            <person name="Li J."/>
            <person name="Lin K."/>
            <person name="Jin W."/>
            <person name="Fei Z."/>
            <person name="Li G."/>
            <person name="Staub J."/>
            <person name="Kilian A."/>
            <person name="van der Vossen E.A."/>
            <person name="Wu Y."/>
            <person name="Guo J."/>
            <person name="He J."/>
            <person name="Jia Z."/>
            <person name="Ren Y."/>
            <person name="Tian G."/>
            <person name="Lu Y."/>
            <person name="Ruan J."/>
            <person name="Qian W."/>
            <person name="Wang M."/>
            <person name="Huang Q."/>
            <person name="Li B."/>
            <person name="Xuan Z."/>
            <person name="Cao J."/>
            <person name="Asan"/>
            <person name="Wu Z."/>
            <person name="Zhang J."/>
            <person name="Cai Q."/>
            <person name="Bai Y."/>
            <person name="Zhao B."/>
            <person name="Han Y."/>
            <person name="Li Y."/>
            <person name="Li X."/>
            <person name="Wang S."/>
            <person name="Shi Q."/>
            <person name="Liu S."/>
            <person name="Cho W.K."/>
            <person name="Kim J.Y."/>
            <person name="Xu Y."/>
            <person name="Heller-Uszynska K."/>
            <person name="Miao H."/>
            <person name="Cheng Z."/>
            <person name="Zhang S."/>
            <person name="Wu J."/>
            <person name="Yang Y."/>
            <person name="Kang H."/>
            <person name="Li M."/>
            <person name="Liang H."/>
            <person name="Ren X."/>
            <person name="Shi Z."/>
            <person name="Wen M."/>
            <person name="Jian M."/>
            <person name="Yang H."/>
            <person name="Zhang G."/>
            <person name="Yang Z."/>
            <person name="Chen R."/>
            <person name="Liu S."/>
            <person name="Li J."/>
            <person name="Ma L."/>
            <person name="Liu H."/>
            <person name="Zhou Y."/>
            <person name="Zhao J."/>
            <person name="Fang X."/>
            <person name="Li G."/>
            <person name="Fang L."/>
            <person name="Li Y."/>
            <person name="Liu D."/>
            <person name="Zheng H."/>
            <person name="Zhang Y."/>
            <person name="Qin N."/>
            <person name="Li Z."/>
            <person name="Yang G."/>
            <person name="Yang S."/>
            <person name="Bolund L."/>
            <person name="Kristiansen K."/>
            <person name="Zheng H."/>
            <person name="Li S."/>
            <person name="Zhang X."/>
            <person name="Yang H."/>
            <person name="Wang J."/>
            <person name="Sun R."/>
            <person name="Zhang B."/>
            <person name="Jiang S."/>
            <person name="Wang J."/>
            <person name="Du Y."/>
            <person name="Li S."/>
        </authorList>
    </citation>
    <scope>NUCLEOTIDE SEQUENCE [LARGE SCALE GENOMIC DNA]</scope>
    <source>
        <strain evidence="2">cv. 9930</strain>
    </source>
</reference>
<evidence type="ECO:0000313" key="2">
    <source>
        <dbReference type="Proteomes" id="UP000029981"/>
    </source>
</evidence>
<protein>
    <submittedName>
        <fullName evidence="1">Uncharacterized protein</fullName>
    </submittedName>
</protein>
<proteinExistence type="predicted"/>
<sequence>MKIDERFQRWGIELIGEEEEAMEKWVERGRGVEKKTCVGKLAFGGFVDKTMDKT</sequence>
<dbReference type="Proteomes" id="UP000029981">
    <property type="component" value="Chromosome 6"/>
</dbReference>
<dbReference type="AlphaFoldDB" id="A0A0A0KEQ7"/>
<dbReference type="Gramene" id="KGN46261">
    <property type="protein sequence ID" value="KGN46261"/>
    <property type="gene ID" value="Csa_6G078560"/>
</dbReference>
<dbReference type="EMBL" id="CM002927">
    <property type="protein sequence ID" value="KGN46261.1"/>
    <property type="molecule type" value="Genomic_DNA"/>
</dbReference>
<accession>A0A0A0KEQ7</accession>